<evidence type="ECO:0000256" key="8">
    <source>
        <dbReference type="ARBA" id="ARBA00022777"/>
    </source>
</evidence>
<dbReference type="PRINTS" id="PR00344">
    <property type="entry name" value="BCTRLSENSOR"/>
</dbReference>
<keyword evidence="15" id="KW-0547">Nucleotide-binding</keyword>
<proteinExistence type="predicted"/>
<comment type="catalytic activity">
    <reaction evidence="1">
        <text>ATP + protein L-histidine = ADP + protein N-phospho-L-histidine.</text>
        <dbReference type="EC" id="2.7.13.3"/>
    </reaction>
</comment>
<dbReference type="EC" id="2.7.13.3" evidence="3"/>
<dbReference type="Gene3D" id="3.30.450.20">
    <property type="entry name" value="PAS domain"/>
    <property type="match status" value="1"/>
</dbReference>
<dbReference type="InterPro" id="IPR003594">
    <property type="entry name" value="HATPase_dom"/>
</dbReference>
<dbReference type="InterPro" id="IPR003661">
    <property type="entry name" value="HisK_dim/P_dom"/>
</dbReference>
<evidence type="ECO:0000259" key="14">
    <source>
        <dbReference type="PROSITE" id="PS50885"/>
    </source>
</evidence>
<dbReference type="SUPFAM" id="SSF47384">
    <property type="entry name" value="Homodimeric domain of signal transducing histidine kinase"/>
    <property type="match status" value="1"/>
</dbReference>
<sequence length="652" mass="71065">MATPRLMIRHKIHLGFSLVFVMALLLIFAVVELLVKPKLTQQQQQQIALNQAGIVELLGAKLSQTEFLTSTLAITATRLPKEQVLFKTLFPRVIDNHGDATIAGGGIWPEPDAFTEGVTRRSFFWGRADGAMRFVDDYNDPDGAGYHNRAWYLAGRDAPADRCQWSNAYTDPFTLTPMVTCTIPMYDDRFVGVATVDMRLDGITDILSQYGAENEGYAFAIDNVGHMISFPSTAIQADDRATSLITATALGQRLPWLKTTFERATALQDTDMIELPKDEILGEAAYVHLIRVPQTDWTIGLAVPRSRMTAAAESTGLFLMLAIGALLSAVGTVAAISLRKLLQKIQQTTGQVRELAEGESTRVLDTGPLNEIGELRLAVNAYGDKLKSLLKHLEEVQDELVQSEKLASLGSLVSGIAHELNTPVGNALMSSTAILDAKQDFTRKLAGQLTRSDMDHFIEDVDEGAQIIERNMTRAAELIGAFKQLAVDQASSNRRTFELQDLVNEVHLSMRPTLQRTPCRLEIDVPASLSLDSYPGSLSQVLINLINNAMIHAFEEGGPGTIRILARAGEPGWLSLSVSDDGCGIPKELQKRIFDPFYTTRLGQGGSGLGLHITFNLVTGILGGRIDVSSSPGSGSCFTLTLPVTAPNREES</sequence>
<accession>A0ABU3VXW1</accession>
<dbReference type="SUPFAM" id="SSF55874">
    <property type="entry name" value="ATPase domain of HSP90 chaperone/DNA topoisomerase II/histidine kinase"/>
    <property type="match status" value="1"/>
</dbReference>
<keyword evidence="6" id="KW-0808">Transferase</keyword>
<dbReference type="Pfam" id="PF02518">
    <property type="entry name" value="HATPase_c"/>
    <property type="match status" value="1"/>
</dbReference>
<evidence type="ECO:0000313" key="15">
    <source>
        <dbReference type="EMBL" id="MDV2079120.1"/>
    </source>
</evidence>
<dbReference type="PANTHER" id="PTHR43065">
    <property type="entry name" value="SENSOR HISTIDINE KINASE"/>
    <property type="match status" value="1"/>
</dbReference>
<reference evidence="15 16" key="1">
    <citation type="submission" date="2023-10" db="EMBL/GenBank/DDBJ databases">
        <title>Characteristics and mechanism of a salt-tolerant marine origin heterotrophic nitrifying- aerobic denitrifying bacteria Marinobacter xestospongiae HN1.</title>
        <authorList>
            <person name="Qi R."/>
        </authorList>
    </citation>
    <scope>NUCLEOTIDE SEQUENCE [LARGE SCALE GENOMIC DNA]</scope>
    <source>
        <strain evidence="15 16">HN1</strain>
    </source>
</reference>
<evidence type="ECO:0000256" key="1">
    <source>
        <dbReference type="ARBA" id="ARBA00000085"/>
    </source>
</evidence>
<evidence type="ECO:0000313" key="16">
    <source>
        <dbReference type="Proteomes" id="UP001269819"/>
    </source>
</evidence>
<evidence type="ECO:0000256" key="2">
    <source>
        <dbReference type="ARBA" id="ARBA00004651"/>
    </source>
</evidence>
<dbReference type="Pfam" id="PF02743">
    <property type="entry name" value="dCache_1"/>
    <property type="match status" value="1"/>
</dbReference>
<dbReference type="CDD" id="cd12913">
    <property type="entry name" value="PDC1_MCP_like"/>
    <property type="match status" value="1"/>
</dbReference>
<keyword evidence="11" id="KW-0175">Coiled coil</keyword>
<dbReference type="CDD" id="cd00082">
    <property type="entry name" value="HisKA"/>
    <property type="match status" value="1"/>
</dbReference>
<organism evidence="15 16">
    <name type="scientific">Marinobacter xestospongiae</name>
    <dbReference type="NCBI Taxonomy" id="994319"/>
    <lineage>
        <taxon>Bacteria</taxon>
        <taxon>Pseudomonadati</taxon>
        <taxon>Pseudomonadota</taxon>
        <taxon>Gammaproteobacteria</taxon>
        <taxon>Pseudomonadales</taxon>
        <taxon>Marinobacteraceae</taxon>
        <taxon>Marinobacter</taxon>
    </lineage>
</organism>
<dbReference type="InterPro" id="IPR003660">
    <property type="entry name" value="HAMP_dom"/>
</dbReference>
<evidence type="ECO:0000256" key="3">
    <source>
        <dbReference type="ARBA" id="ARBA00012438"/>
    </source>
</evidence>
<protein>
    <recommendedName>
        <fullName evidence="3">histidine kinase</fullName>
        <ecNumber evidence="3">2.7.13.3</ecNumber>
    </recommendedName>
</protein>
<dbReference type="GO" id="GO:0005524">
    <property type="term" value="F:ATP binding"/>
    <property type="evidence" value="ECO:0007669"/>
    <property type="project" value="UniProtKB-KW"/>
</dbReference>
<evidence type="ECO:0000256" key="5">
    <source>
        <dbReference type="ARBA" id="ARBA00022553"/>
    </source>
</evidence>
<dbReference type="InterPro" id="IPR004358">
    <property type="entry name" value="Sig_transdc_His_kin-like_C"/>
</dbReference>
<keyword evidence="5" id="KW-0597">Phosphoprotein</keyword>
<keyword evidence="7 12" id="KW-0812">Transmembrane</keyword>
<comment type="subcellular location">
    <subcellularLocation>
        <location evidence="2">Cell membrane</location>
        <topology evidence="2">Multi-pass membrane protein</topology>
    </subcellularLocation>
</comment>
<evidence type="ECO:0000259" key="13">
    <source>
        <dbReference type="PROSITE" id="PS50109"/>
    </source>
</evidence>
<keyword evidence="9 12" id="KW-1133">Transmembrane helix</keyword>
<feature type="coiled-coil region" evidence="11">
    <location>
        <begin position="379"/>
        <end position="406"/>
    </location>
</feature>
<name>A0ABU3VXW1_9GAMM</name>
<keyword evidence="15" id="KW-0067">ATP-binding</keyword>
<comment type="caution">
    <text evidence="15">The sequence shown here is derived from an EMBL/GenBank/DDBJ whole genome shotgun (WGS) entry which is preliminary data.</text>
</comment>
<dbReference type="RefSeq" id="WP_316973745.1">
    <property type="nucleotide sequence ID" value="NZ_JAWIIJ010000006.1"/>
</dbReference>
<feature type="transmembrane region" description="Helical" evidence="12">
    <location>
        <begin position="317"/>
        <end position="338"/>
    </location>
</feature>
<dbReference type="InterPro" id="IPR036097">
    <property type="entry name" value="HisK_dim/P_sf"/>
</dbReference>
<evidence type="ECO:0000256" key="4">
    <source>
        <dbReference type="ARBA" id="ARBA00022475"/>
    </source>
</evidence>
<dbReference type="PROSITE" id="PS50109">
    <property type="entry name" value="HIS_KIN"/>
    <property type="match status" value="1"/>
</dbReference>
<keyword evidence="8" id="KW-0418">Kinase</keyword>
<evidence type="ECO:0000256" key="12">
    <source>
        <dbReference type="SAM" id="Phobius"/>
    </source>
</evidence>
<dbReference type="Gene3D" id="6.10.340.10">
    <property type="match status" value="1"/>
</dbReference>
<dbReference type="SMART" id="SM00387">
    <property type="entry name" value="HATPase_c"/>
    <property type="match status" value="1"/>
</dbReference>
<gene>
    <name evidence="15" type="ORF">RYS15_10495</name>
</gene>
<evidence type="ECO:0000256" key="9">
    <source>
        <dbReference type="ARBA" id="ARBA00022989"/>
    </source>
</evidence>
<keyword evidence="4" id="KW-1003">Cell membrane</keyword>
<keyword evidence="10 12" id="KW-0472">Membrane</keyword>
<dbReference type="InterPro" id="IPR036890">
    <property type="entry name" value="HATPase_C_sf"/>
</dbReference>
<feature type="transmembrane region" description="Helical" evidence="12">
    <location>
        <begin position="12"/>
        <end position="35"/>
    </location>
</feature>
<dbReference type="PROSITE" id="PS50885">
    <property type="entry name" value="HAMP"/>
    <property type="match status" value="1"/>
</dbReference>
<dbReference type="InterPro" id="IPR033479">
    <property type="entry name" value="dCache_1"/>
</dbReference>
<dbReference type="Gene3D" id="1.10.287.130">
    <property type="match status" value="1"/>
</dbReference>
<evidence type="ECO:0000256" key="6">
    <source>
        <dbReference type="ARBA" id="ARBA00022679"/>
    </source>
</evidence>
<evidence type="ECO:0000256" key="11">
    <source>
        <dbReference type="SAM" id="Coils"/>
    </source>
</evidence>
<dbReference type="Gene3D" id="3.30.565.10">
    <property type="entry name" value="Histidine kinase-like ATPase, C-terminal domain"/>
    <property type="match status" value="1"/>
</dbReference>
<dbReference type="InterPro" id="IPR005467">
    <property type="entry name" value="His_kinase_dom"/>
</dbReference>
<keyword evidence="16" id="KW-1185">Reference proteome</keyword>
<feature type="domain" description="HAMP" evidence="14">
    <location>
        <begin position="339"/>
        <end position="391"/>
    </location>
</feature>
<feature type="domain" description="Histidine kinase" evidence="13">
    <location>
        <begin position="415"/>
        <end position="646"/>
    </location>
</feature>
<evidence type="ECO:0000256" key="10">
    <source>
        <dbReference type="ARBA" id="ARBA00023136"/>
    </source>
</evidence>
<dbReference type="Proteomes" id="UP001269819">
    <property type="component" value="Unassembled WGS sequence"/>
</dbReference>
<evidence type="ECO:0000256" key="7">
    <source>
        <dbReference type="ARBA" id="ARBA00022692"/>
    </source>
</evidence>
<dbReference type="EMBL" id="JAWIIJ010000006">
    <property type="protein sequence ID" value="MDV2079120.1"/>
    <property type="molecule type" value="Genomic_DNA"/>
</dbReference>